<dbReference type="AlphaFoldDB" id="A0AAJ8BRT1"/>
<dbReference type="VEuPathDB" id="FungiDB:An12g00810"/>
<accession>A0AAJ8BRT1</accession>
<dbReference type="RefSeq" id="XP_059601768.1">
    <property type="nucleotide sequence ID" value="XM_059750651.1"/>
</dbReference>
<organism evidence="1">
    <name type="scientific">Aspergillus niger</name>
    <dbReference type="NCBI Taxonomy" id="5061"/>
    <lineage>
        <taxon>Eukaryota</taxon>
        <taxon>Fungi</taxon>
        <taxon>Dikarya</taxon>
        <taxon>Ascomycota</taxon>
        <taxon>Pezizomycotina</taxon>
        <taxon>Eurotiomycetes</taxon>
        <taxon>Eurotiomycetidae</taxon>
        <taxon>Eurotiales</taxon>
        <taxon>Aspergillaceae</taxon>
        <taxon>Aspergillus</taxon>
        <taxon>Aspergillus subgen. Circumdati</taxon>
    </lineage>
</organism>
<name>A0AAJ8BRT1_ASPNG</name>
<reference evidence="1" key="1">
    <citation type="submission" date="2025-02" db="EMBL/GenBank/DDBJ databases">
        <authorList>
            <consortium name="NCBI Genome Project"/>
        </authorList>
    </citation>
    <scope>NUCLEOTIDE SEQUENCE</scope>
</reference>
<proteinExistence type="predicted"/>
<evidence type="ECO:0000313" key="1">
    <source>
        <dbReference type="RefSeq" id="XP_059601768.1"/>
    </source>
</evidence>
<protein>
    <submittedName>
        <fullName evidence="1">Uncharacterized protein</fullName>
    </submittedName>
</protein>
<sequence>MTRATKAQTIHTKNQACISSARAFPLLLRPYPPSLEVSSSTGIESTVYMYMYVSHNHSYSSEDELTRREVKKEKISAKIRRHLSERPVGSKAETTTRQEDILVTLSLYLSSDWARS</sequence>
<dbReference type="GeneID" id="84592457"/>
<reference evidence="1" key="2">
    <citation type="submission" date="2025-08" db="UniProtKB">
        <authorList>
            <consortium name="RefSeq"/>
        </authorList>
    </citation>
    <scope>IDENTIFICATION</scope>
</reference>
<dbReference type="KEGG" id="ang:An12g00810"/>
<gene>
    <name evidence="1" type="ORF">An12g00810</name>
</gene>